<evidence type="ECO:0000313" key="1">
    <source>
        <dbReference type="EMBL" id="KAI9905271.1"/>
    </source>
</evidence>
<accession>A0ACC0VIF2</accession>
<dbReference type="Proteomes" id="UP001163321">
    <property type="component" value="Chromosome 9"/>
</dbReference>
<gene>
    <name evidence="1" type="ORF">PsorP6_013996</name>
</gene>
<organism evidence="1 2">
    <name type="scientific">Peronosclerospora sorghi</name>
    <dbReference type="NCBI Taxonomy" id="230839"/>
    <lineage>
        <taxon>Eukaryota</taxon>
        <taxon>Sar</taxon>
        <taxon>Stramenopiles</taxon>
        <taxon>Oomycota</taxon>
        <taxon>Peronosporomycetes</taxon>
        <taxon>Peronosporales</taxon>
        <taxon>Peronosporaceae</taxon>
        <taxon>Peronosclerospora</taxon>
    </lineage>
</organism>
<comment type="caution">
    <text evidence="1">The sequence shown here is derived from an EMBL/GenBank/DDBJ whole genome shotgun (WGS) entry which is preliminary data.</text>
</comment>
<keyword evidence="2" id="KW-1185">Reference proteome</keyword>
<evidence type="ECO:0000313" key="2">
    <source>
        <dbReference type="Proteomes" id="UP001163321"/>
    </source>
</evidence>
<dbReference type="EMBL" id="CM047588">
    <property type="protein sequence ID" value="KAI9905271.1"/>
    <property type="molecule type" value="Genomic_DNA"/>
</dbReference>
<protein>
    <submittedName>
        <fullName evidence="1">Uncharacterized protein</fullName>
    </submittedName>
</protein>
<proteinExistence type="predicted"/>
<sequence>MQYDDDENEAEAEHLDPNSEKSDTDRYEFDINGSDGDLDNDDDSDREEDSKNDDNLEEDVVMEKTVQVTIPENDLEAAAKAKENKELLAQLQSEIEKLRNRLEKYKRKI</sequence>
<reference evidence="1 2" key="1">
    <citation type="journal article" date="2022" name="bioRxiv">
        <title>The genome of the oomycete Peronosclerospora sorghi, a cosmopolitan pathogen of maize and sorghum, is inflated with dispersed pseudogenes.</title>
        <authorList>
            <person name="Fletcher K."/>
            <person name="Martin F."/>
            <person name="Isakeit T."/>
            <person name="Cavanaugh K."/>
            <person name="Magill C."/>
            <person name="Michelmore R."/>
        </authorList>
    </citation>
    <scope>NUCLEOTIDE SEQUENCE [LARGE SCALE GENOMIC DNA]</scope>
    <source>
        <strain evidence="1">P6</strain>
    </source>
</reference>
<name>A0ACC0VIF2_9STRA</name>